<keyword evidence="1" id="KW-0503">Monooxygenase</keyword>
<protein>
    <submittedName>
        <fullName evidence="1">Indole-3-pyruvate monooxygenase YUCCA2</fullName>
    </submittedName>
</protein>
<comment type="caution">
    <text evidence="1">The sequence shown here is derived from an EMBL/GenBank/DDBJ whole genome shotgun (WGS) entry which is preliminary data.</text>
</comment>
<name>A0ACB8NRK1_CITSI</name>
<sequence>MDNNNHLKEVEGKRVHDHFNNKKAAISAARRIMVPGPVIVGAGPSGLATAACLTEKGVPSLILERANCIASLWQLKTYDRLRLHLPKQFCQLPLMPFPSNFPTYPTKQQFLTYLETYTNHFGLDPVFNTTVVNAEYDHLSRLWRVKTQQGLKQEETVYLCQWLIVATGENAEEVVPYIEGMDGFRGPIFHSSSYKTGELFRDKNVLVVGCGNSGMESNDPVVDIAFVIAANPHVLIYEVHVLPQEMIGRSTFGLSMCLLKWFPVRLVDQFLLLMSWLMLGDTSQFGLIRPKLGPLELKNVSGKTPVLDVGTLAKIRSGNIKVCRAIKRLTHHAAEFIDGSIENYDAIILATGYKSNVPYWLKDTEMFSEKDGFPRMEFPNGWKGAHGLYAVGFNKRGLLGASIDARRISEDIEHQWNSEAKKLMAFSRSLPLPPNQDLEFNSMVVN</sequence>
<gene>
    <name evidence="1" type="ORF">KPL71_000751</name>
</gene>
<dbReference type="Proteomes" id="UP000829398">
    <property type="component" value="Chromosome 1"/>
</dbReference>
<evidence type="ECO:0000313" key="2">
    <source>
        <dbReference type="Proteomes" id="UP000829398"/>
    </source>
</evidence>
<reference evidence="2" key="1">
    <citation type="journal article" date="2023" name="Hortic. Res.">
        <title>A chromosome-level phased genome enabling allele-level studies in sweet orange: a case study on citrus Huanglongbing tolerance.</title>
        <authorList>
            <person name="Wu B."/>
            <person name="Yu Q."/>
            <person name="Deng Z."/>
            <person name="Duan Y."/>
            <person name="Luo F."/>
            <person name="Gmitter F. Jr."/>
        </authorList>
    </citation>
    <scope>NUCLEOTIDE SEQUENCE [LARGE SCALE GENOMIC DNA]</scope>
    <source>
        <strain evidence="2">cv. Valencia</strain>
    </source>
</reference>
<evidence type="ECO:0000313" key="1">
    <source>
        <dbReference type="EMBL" id="KAH9800655.1"/>
    </source>
</evidence>
<keyword evidence="2" id="KW-1185">Reference proteome</keyword>
<accession>A0ACB8NRK1</accession>
<keyword evidence="1" id="KW-0560">Oxidoreductase</keyword>
<organism evidence="1 2">
    <name type="scientific">Citrus sinensis</name>
    <name type="common">Sweet orange</name>
    <name type="synonym">Citrus aurantium var. sinensis</name>
    <dbReference type="NCBI Taxonomy" id="2711"/>
    <lineage>
        <taxon>Eukaryota</taxon>
        <taxon>Viridiplantae</taxon>
        <taxon>Streptophyta</taxon>
        <taxon>Embryophyta</taxon>
        <taxon>Tracheophyta</taxon>
        <taxon>Spermatophyta</taxon>
        <taxon>Magnoliopsida</taxon>
        <taxon>eudicotyledons</taxon>
        <taxon>Gunneridae</taxon>
        <taxon>Pentapetalae</taxon>
        <taxon>rosids</taxon>
        <taxon>malvids</taxon>
        <taxon>Sapindales</taxon>
        <taxon>Rutaceae</taxon>
        <taxon>Aurantioideae</taxon>
        <taxon>Citrus</taxon>
    </lineage>
</organism>
<dbReference type="EMBL" id="CM039170">
    <property type="protein sequence ID" value="KAH9800655.1"/>
    <property type="molecule type" value="Genomic_DNA"/>
</dbReference>
<proteinExistence type="predicted"/>